<dbReference type="InterPro" id="IPR041347">
    <property type="entry name" value="MftR_C"/>
</dbReference>
<reference evidence="7" key="1">
    <citation type="submission" date="2017-08" db="EMBL/GenBank/DDBJ databases">
        <authorList>
            <person name="Varghese N."/>
            <person name="Submissions S."/>
        </authorList>
    </citation>
    <scope>NUCLEOTIDE SEQUENCE [LARGE SCALE GENOMIC DNA]</scope>
    <source>
        <strain evidence="7">DSM 4725</strain>
    </source>
</reference>
<keyword evidence="3" id="KW-0804">Transcription</keyword>
<feature type="DNA-binding region" description="H-T-H motif" evidence="4">
    <location>
        <begin position="51"/>
        <end position="70"/>
    </location>
</feature>
<dbReference type="InterPro" id="IPR009057">
    <property type="entry name" value="Homeodomain-like_sf"/>
</dbReference>
<evidence type="ECO:0000256" key="2">
    <source>
        <dbReference type="ARBA" id="ARBA00023125"/>
    </source>
</evidence>
<dbReference type="GO" id="GO:0003700">
    <property type="term" value="F:DNA-binding transcription factor activity"/>
    <property type="evidence" value="ECO:0007669"/>
    <property type="project" value="TreeGrafter"/>
</dbReference>
<dbReference type="InterPro" id="IPR001647">
    <property type="entry name" value="HTH_TetR"/>
</dbReference>
<feature type="domain" description="HTH tetR-type" evidence="5">
    <location>
        <begin position="28"/>
        <end position="88"/>
    </location>
</feature>
<dbReference type="PRINTS" id="PR00455">
    <property type="entry name" value="HTHTETR"/>
</dbReference>
<evidence type="ECO:0000259" key="5">
    <source>
        <dbReference type="PROSITE" id="PS50977"/>
    </source>
</evidence>
<proteinExistence type="predicted"/>
<dbReference type="Pfam" id="PF00440">
    <property type="entry name" value="TetR_N"/>
    <property type="match status" value="1"/>
</dbReference>
<keyword evidence="7" id="KW-1185">Reference proteome</keyword>
<evidence type="ECO:0000256" key="1">
    <source>
        <dbReference type="ARBA" id="ARBA00023015"/>
    </source>
</evidence>
<dbReference type="PROSITE" id="PS50977">
    <property type="entry name" value="HTH_TETR_2"/>
    <property type="match status" value="1"/>
</dbReference>
<dbReference type="PROSITE" id="PS01081">
    <property type="entry name" value="HTH_TETR_1"/>
    <property type="match status" value="1"/>
</dbReference>
<organism evidence="6 7">
    <name type="scientific">Blastococcus aggregatus</name>
    <dbReference type="NCBI Taxonomy" id="38502"/>
    <lineage>
        <taxon>Bacteria</taxon>
        <taxon>Bacillati</taxon>
        <taxon>Actinomycetota</taxon>
        <taxon>Actinomycetes</taxon>
        <taxon>Geodermatophilales</taxon>
        <taxon>Geodermatophilaceae</taxon>
        <taxon>Blastococcus</taxon>
    </lineage>
</organism>
<dbReference type="Pfam" id="PF17754">
    <property type="entry name" value="TetR_C_14"/>
    <property type="match status" value="1"/>
</dbReference>
<dbReference type="GO" id="GO:0000976">
    <property type="term" value="F:transcription cis-regulatory region binding"/>
    <property type="evidence" value="ECO:0007669"/>
    <property type="project" value="TreeGrafter"/>
</dbReference>
<dbReference type="Proteomes" id="UP000219435">
    <property type="component" value="Unassembled WGS sequence"/>
</dbReference>
<dbReference type="PANTHER" id="PTHR30055:SF238">
    <property type="entry name" value="MYCOFACTOCIN BIOSYNTHESIS TRANSCRIPTIONAL REGULATOR MFTR-RELATED"/>
    <property type="match status" value="1"/>
</dbReference>
<dbReference type="AlphaFoldDB" id="A0A285VH07"/>
<accession>A0A285VH07</accession>
<dbReference type="InterPro" id="IPR023772">
    <property type="entry name" value="DNA-bd_HTH_TetR-type_CS"/>
</dbReference>
<keyword evidence="2 4" id="KW-0238">DNA-binding</keyword>
<dbReference type="Gene3D" id="1.10.357.10">
    <property type="entry name" value="Tetracycline Repressor, domain 2"/>
    <property type="match status" value="1"/>
</dbReference>
<dbReference type="GO" id="GO:0045892">
    <property type="term" value="P:negative regulation of DNA-templated transcription"/>
    <property type="evidence" value="ECO:0007669"/>
    <property type="project" value="UniProtKB-ARBA"/>
</dbReference>
<sequence length="206" mass="22869">MRWLAETRFLAHHLCVTETGDWRKARWEATHRRIFTCALALFQDFGFEQVSVGQIAARAKVSVPTFYAHFPSKEHLIMALPTPEQISALIAGQPAELTMAERLRRAVPRFIAAMPPDEHEEMAARWRIIADTPALRIRAAEFERTTAGMFLDSLPGVTGAAPAHADVVQAGAYLAAYTAALLTWADSKGRRKLDELIDEAFRALGG</sequence>
<dbReference type="Gene3D" id="1.10.10.60">
    <property type="entry name" value="Homeodomain-like"/>
    <property type="match status" value="1"/>
</dbReference>
<gene>
    <name evidence="6" type="ORF">SAMN05660748_4416</name>
</gene>
<evidence type="ECO:0000256" key="4">
    <source>
        <dbReference type="PROSITE-ProRule" id="PRU00335"/>
    </source>
</evidence>
<protein>
    <submittedName>
        <fullName evidence="6">Transcriptional regulator, TetR family</fullName>
    </submittedName>
</protein>
<evidence type="ECO:0000256" key="3">
    <source>
        <dbReference type="ARBA" id="ARBA00023163"/>
    </source>
</evidence>
<keyword evidence="1" id="KW-0805">Transcription regulation</keyword>
<name>A0A285VH07_9ACTN</name>
<dbReference type="EMBL" id="OBQI01000008">
    <property type="protein sequence ID" value="SOC53365.1"/>
    <property type="molecule type" value="Genomic_DNA"/>
</dbReference>
<dbReference type="PANTHER" id="PTHR30055">
    <property type="entry name" value="HTH-TYPE TRANSCRIPTIONAL REGULATOR RUTR"/>
    <property type="match status" value="1"/>
</dbReference>
<dbReference type="FunFam" id="1.10.10.60:FF:000141">
    <property type="entry name" value="TetR family transcriptional regulator"/>
    <property type="match status" value="1"/>
</dbReference>
<dbReference type="SUPFAM" id="SSF46689">
    <property type="entry name" value="Homeodomain-like"/>
    <property type="match status" value="1"/>
</dbReference>
<evidence type="ECO:0000313" key="7">
    <source>
        <dbReference type="Proteomes" id="UP000219435"/>
    </source>
</evidence>
<evidence type="ECO:0000313" key="6">
    <source>
        <dbReference type="EMBL" id="SOC53365.1"/>
    </source>
</evidence>
<dbReference type="InterPro" id="IPR050109">
    <property type="entry name" value="HTH-type_TetR-like_transc_reg"/>
</dbReference>